<evidence type="ECO:0000313" key="6">
    <source>
        <dbReference type="Proteomes" id="UP001596523"/>
    </source>
</evidence>
<sequence>MARLPDPQGSQAILIGCDTYAELDPIPAIANNLSDLSKVLAEAGGFRQDAITVMANPRHAGMVGPPLQEMTEQATDTLLLYYSGHGLVGEDGQLHLALSDTAQRELTTSALPFASVRNIVGRSPARTRVLILDCCFSGRAMSGFMGTPLPDLAALSEVSGTFTLVSAAGNAMSLARPGEPYTAFTGELIRLLKQGIPGPEEVLTLGAIAAELRHSMASLGYPQPQARDVNGVGSLLGLVRNPAYDPTATPTSQDVAPEPVSEAVAQEPAEAAAVAPSPSVSTPVATSVVTPGEASTDRDVDDTDDVEWSPDAPATVDLLHRAPAAKVLALRLMETQHTEPGTSFLVHLDGPWGSGKSSLLNLLEEQVDDHFLVVRFDAWQQSRLAPAWWSLLTCLRQQVAHGRSRWLRPFVRIRETAARARRTGAPYAMAAVVVALVATVLGYLIWPQKPGLAGWEQQVKAATALLAALATLGAGALLAARLFLWDSVRGARLFEQTQANPMADIAAHFQWLLGRAGKPVVFFIDDLDRCEQAYVVEFLDMVQTLVRTVGPSRDGGTRAAAYVVVAADGTWLRRSYETAHEPFIDCINEPGRPLGYLFLDKLFQLSLPMPALSASARSEYLDQMLRITNSRRPTASSPLQAPHEPDAPDAPDASQSSEAPPRPRAGGDVLERLRRFEEGRAQAVYEAMQSTAERSRTKHTLRKFASVLGDNPRAVKKFLNTYSVLRPIRFLEGIHVDPDALALWSLIRVRWPYVADHLSACPEAVQGIVEPLWLTEHFPEPLRAAAESPELQAVVTSPDGGPLTPELIRQCCGVRRARGTG</sequence>
<dbReference type="RefSeq" id="WP_381827691.1">
    <property type="nucleotide sequence ID" value="NZ_JBHTCF010000002.1"/>
</dbReference>
<comment type="caution">
    <text evidence="5">The sequence shown here is derived from an EMBL/GenBank/DDBJ whole genome shotgun (WGS) entry which is preliminary data.</text>
</comment>
<dbReference type="PROSITE" id="PS51257">
    <property type="entry name" value="PROKAR_LIPOPROTEIN"/>
    <property type="match status" value="1"/>
</dbReference>
<dbReference type="InterPro" id="IPR011600">
    <property type="entry name" value="Pept_C14_caspase"/>
</dbReference>
<evidence type="ECO:0000256" key="1">
    <source>
        <dbReference type="SAM" id="MobiDB-lite"/>
    </source>
</evidence>
<reference evidence="6" key="1">
    <citation type="journal article" date="2019" name="Int. J. Syst. Evol. Microbiol.">
        <title>The Global Catalogue of Microorganisms (GCM) 10K type strain sequencing project: providing services to taxonomists for standard genome sequencing and annotation.</title>
        <authorList>
            <consortium name="The Broad Institute Genomics Platform"/>
            <consortium name="The Broad Institute Genome Sequencing Center for Infectious Disease"/>
            <person name="Wu L."/>
            <person name="Ma J."/>
        </authorList>
    </citation>
    <scope>NUCLEOTIDE SEQUENCE [LARGE SCALE GENOMIC DNA]</scope>
    <source>
        <strain evidence="6">SYNS20</strain>
    </source>
</reference>
<dbReference type="InterPro" id="IPR052754">
    <property type="entry name" value="NTPase_KAP_P-loop"/>
</dbReference>
<keyword evidence="2" id="KW-1133">Transmembrane helix</keyword>
<dbReference type="Gene3D" id="3.40.50.300">
    <property type="entry name" value="P-loop containing nucleotide triphosphate hydrolases"/>
    <property type="match status" value="1"/>
</dbReference>
<protein>
    <submittedName>
        <fullName evidence="5">P-loop NTPase fold protein</fullName>
    </submittedName>
</protein>
<feature type="transmembrane region" description="Helical" evidence="2">
    <location>
        <begin position="427"/>
        <end position="446"/>
    </location>
</feature>
<gene>
    <name evidence="5" type="ORF">ACFQVC_07050</name>
</gene>
<evidence type="ECO:0000259" key="3">
    <source>
        <dbReference type="Pfam" id="PF00656"/>
    </source>
</evidence>
<evidence type="ECO:0000259" key="4">
    <source>
        <dbReference type="Pfam" id="PF07693"/>
    </source>
</evidence>
<feature type="compositionally biased region" description="Low complexity" evidence="1">
    <location>
        <begin position="650"/>
        <end position="659"/>
    </location>
</feature>
<feature type="compositionally biased region" description="Low complexity" evidence="1">
    <location>
        <begin position="255"/>
        <end position="291"/>
    </location>
</feature>
<keyword evidence="6" id="KW-1185">Reference proteome</keyword>
<evidence type="ECO:0000256" key="2">
    <source>
        <dbReference type="SAM" id="Phobius"/>
    </source>
</evidence>
<feature type="transmembrane region" description="Helical" evidence="2">
    <location>
        <begin position="461"/>
        <end position="484"/>
    </location>
</feature>
<dbReference type="Pfam" id="PF07693">
    <property type="entry name" value="KAP_NTPase"/>
    <property type="match status" value="1"/>
</dbReference>
<accession>A0ABW2JDB0</accession>
<feature type="region of interest" description="Disordered" evidence="1">
    <location>
        <begin position="632"/>
        <end position="668"/>
    </location>
</feature>
<dbReference type="SUPFAM" id="SSF52540">
    <property type="entry name" value="P-loop containing nucleoside triphosphate hydrolases"/>
    <property type="match status" value="1"/>
</dbReference>
<dbReference type="Pfam" id="PF00656">
    <property type="entry name" value="Peptidase_C14"/>
    <property type="match status" value="1"/>
</dbReference>
<proteinExistence type="predicted"/>
<organism evidence="5 6">
    <name type="scientific">Streptomyces monticola</name>
    <dbReference type="NCBI Taxonomy" id="2666263"/>
    <lineage>
        <taxon>Bacteria</taxon>
        <taxon>Bacillati</taxon>
        <taxon>Actinomycetota</taxon>
        <taxon>Actinomycetes</taxon>
        <taxon>Kitasatosporales</taxon>
        <taxon>Streptomycetaceae</taxon>
        <taxon>Streptomyces</taxon>
    </lineage>
</organism>
<dbReference type="EMBL" id="JBHTCF010000002">
    <property type="protein sequence ID" value="MFC7303971.1"/>
    <property type="molecule type" value="Genomic_DNA"/>
</dbReference>
<keyword evidence="2" id="KW-0812">Transmembrane</keyword>
<name>A0ABW2JDB0_9ACTN</name>
<feature type="domain" description="KAP NTPase" evidence="4">
    <location>
        <begin position="323"/>
        <end position="728"/>
    </location>
</feature>
<dbReference type="NCBIfam" id="NF047832">
    <property type="entry name" value="caspase_w_EACC1"/>
    <property type="match status" value="1"/>
</dbReference>
<feature type="domain" description="Peptidase C14 caspase" evidence="3">
    <location>
        <begin position="12"/>
        <end position="217"/>
    </location>
</feature>
<dbReference type="InterPro" id="IPR011646">
    <property type="entry name" value="KAP_P-loop"/>
</dbReference>
<dbReference type="Proteomes" id="UP001596523">
    <property type="component" value="Unassembled WGS sequence"/>
</dbReference>
<dbReference type="InterPro" id="IPR029030">
    <property type="entry name" value="Caspase-like_dom_sf"/>
</dbReference>
<evidence type="ECO:0000313" key="5">
    <source>
        <dbReference type="EMBL" id="MFC7303971.1"/>
    </source>
</evidence>
<dbReference type="SUPFAM" id="SSF52129">
    <property type="entry name" value="Caspase-like"/>
    <property type="match status" value="1"/>
</dbReference>
<dbReference type="InterPro" id="IPR027417">
    <property type="entry name" value="P-loop_NTPase"/>
</dbReference>
<dbReference type="Gene3D" id="3.40.50.1460">
    <property type="match status" value="1"/>
</dbReference>
<feature type="region of interest" description="Disordered" evidence="1">
    <location>
        <begin position="243"/>
        <end position="305"/>
    </location>
</feature>
<dbReference type="PANTHER" id="PTHR22674:SF6">
    <property type="entry name" value="NTPASE KAP FAMILY P-LOOP DOMAIN-CONTAINING PROTEIN 1"/>
    <property type="match status" value="1"/>
</dbReference>
<keyword evidence="2" id="KW-0472">Membrane</keyword>
<dbReference type="PANTHER" id="PTHR22674">
    <property type="entry name" value="NTPASE, KAP FAMILY P-LOOP DOMAIN-CONTAINING 1"/>
    <property type="match status" value="1"/>
</dbReference>